<dbReference type="EMBL" id="JBHMEI010000006">
    <property type="protein sequence ID" value="MFB9202319.1"/>
    <property type="molecule type" value="Genomic_DNA"/>
</dbReference>
<comment type="caution">
    <text evidence="2">The sequence shown here is derived from an EMBL/GenBank/DDBJ whole genome shotgun (WGS) entry which is preliminary data.</text>
</comment>
<gene>
    <name evidence="2" type="ORF">ACFFV7_14060</name>
</gene>
<feature type="region of interest" description="Disordered" evidence="1">
    <location>
        <begin position="74"/>
        <end position="94"/>
    </location>
</feature>
<proteinExistence type="predicted"/>
<reference evidence="2 3" key="1">
    <citation type="submission" date="2024-09" db="EMBL/GenBank/DDBJ databases">
        <authorList>
            <person name="Sun Q."/>
            <person name="Mori K."/>
        </authorList>
    </citation>
    <scope>NUCLEOTIDE SEQUENCE [LARGE SCALE GENOMIC DNA]</scope>
    <source>
        <strain evidence="2 3">CCM 3426</strain>
    </source>
</reference>
<organism evidence="2 3">
    <name type="scientific">Nonomuraea spiralis</name>
    <dbReference type="NCBI Taxonomy" id="46182"/>
    <lineage>
        <taxon>Bacteria</taxon>
        <taxon>Bacillati</taxon>
        <taxon>Actinomycetota</taxon>
        <taxon>Actinomycetes</taxon>
        <taxon>Streptosporangiales</taxon>
        <taxon>Streptosporangiaceae</taxon>
        <taxon>Nonomuraea</taxon>
    </lineage>
</organism>
<dbReference type="RefSeq" id="WP_189646980.1">
    <property type="nucleotide sequence ID" value="NZ_BMRC01000004.1"/>
</dbReference>
<name>A0ABV5IF04_9ACTN</name>
<feature type="compositionally biased region" description="Basic and acidic residues" evidence="1">
    <location>
        <begin position="30"/>
        <end position="45"/>
    </location>
</feature>
<evidence type="ECO:0000313" key="2">
    <source>
        <dbReference type="EMBL" id="MFB9202319.1"/>
    </source>
</evidence>
<keyword evidence="3" id="KW-1185">Reference proteome</keyword>
<accession>A0ABV5IF04</accession>
<evidence type="ECO:0000313" key="3">
    <source>
        <dbReference type="Proteomes" id="UP001589647"/>
    </source>
</evidence>
<protein>
    <submittedName>
        <fullName evidence="2">Uncharacterized protein</fullName>
    </submittedName>
</protein>
<feature type="region of interest" description="Disordered" evidence="1">
    <location>
        <begin position="27"/>
        <end position="51"/>
    </location>
</feature>
<dbReference type="Proteomes" id="UP001589647">
    <property type="component" value="Unassembled WGS sequence"/>
</dbReference>
<sequence>MIEGLAVIRLSPFKLFAVSLKARGRCWPRPAEEPQRGQRPPDTRRAAAGGTPLTLWRSLSPRLLAVARTSLGITHDQLADPDQPSDVRSAFTTS</sequence>
<evidence type="ECO:0000256" key="1">
    <source>
        <dbReference type="SAM" id="MobiDB-lite"/>
    </source>
</evidence>